<dbReference type="Proteomes" id="UP000729357">
    <property type="component" value="Unassembled WGS sequence"/>
</dbReference>
<dbReference type="EMBL" id="JAHFXS010000001">
    <property type="protein sequence ID" value="KAG9991623.1"/>
    <property type="molecule type" value="Genomic_DNA"/>
</dbReference>
<accession>A0A9P8G861</accession>
<feature type="transmembrane region" description="Helical" evidence="1">
    <location>
        <begin position="45"/>
        <end position="64"/>
    </location>
</feature>
<keyword evidence="1" id="KW-1133">Transmembrane helix</keyword>
<evidence type="ECO:0000313" key="2">
    <source>
        <dbReference type="EMBL" id="KAG9991623.1"/>
    </source>
</evidence>
<feature type="non-terminal residue" evidence="2">
    <location>
        <position position="274"/>
    </location>
</feature>
<evidence type="ECO:0000313" key="3">
    <source>
        <dbReference type="Proteomes" id="UP000729357"/>
    </source>
</evidence>
<keyword evidence="1" id="KW-0472">Membrane</keyword>
<evidence type="ECO:0000256" key="1">
    <source>
        <dbReference type="SAM" id="Phobius"/>
    </source>
</evidence>
<proteinExistence type="predicted"/>
<sequence length="274" mass="29603">MHPVLPSDYIKPKEPLPQSQAIGCKASVVKNAGEQLLGYRVQYDAFFLLFAFLTMLCFVSTSFCSSSSASLLMPLTRVLSSSTIVSVTGTPSSVLTSVTSSLTSTLATSRSEKALRSAATKLVRNSVIGGLGQARVLAFAKFVVTHSNLPDQRITHKADTIGDLWAYTLKCKQFLMCFPVSFSSLVCPLASRLSCTNTLLCTRNLTLSTFVRRLALPMTMEWESHSSLCCRIGQSAGHNEANKSFPSILLQDADSSKFGSFATEVCIGSRPFGI</sequence>
<reference evidence="2" key="2">
    <citation type="submission" date="2021-08" db="EMBL/GenBank/DDBJ databases">
        <authorList>
            <person name="Gostincar C."/>
            <person name="Sun X."/>
            <person name="Song Z."/>
            <person name="Gunde-Cimerman N."/>
        </authorList>
    </citation>
    <scope>NUCLEOTIDE SEQUENCE</scope>
    <source>
        <strain evidence="2">EXF-9298</strain>
    </source>
</reference>
<reference evidence="2" key="1">
    <citation type="journal article" date="2021" name="J Fungi (Basel)">
        <title>Virulence traits and population genomics of the black yeast Aureobasidium melanogenum.</title>
        <authorList>
            <person name="Cernosa A."/>
            <person name="Sun X."/>
            <person name="Gostincar C."/>
            <person name="Fang C."/>
            <person name="Gunde-Cimerman N."/>
            <person name="Song Z."/>
        </authorList>
    </citation>
    <scope>NUCLEOTIDE SEQUENCE</scope>
    <source>
        <strain evidence="2">EXF-9298</strain>
    </source>
</reference>
<name>A0A9P8G861_AURME</name>
<comment type="caution">
    <text evidence="2">The sequence shown here is derived from an EMBL/GenBank/DDBJ whole genome shotgun (WGS) entry which is preliminary data.</text>
</comment>
<keyword evidence="1" id="KW-0812">Transmembrane</keyword>
<gene>
    <name evidence="2" type="ORF">KCU98_g123</name>
</gene>
<keyword evidence="3" id="KW-1185">Reference proteome</keyword>
<dbReference type="AlphaFoldDB" id="A0A9P8G861"/>
<protein>
    <submittedName>
        <fullName evidence="2">DNA glycosylase</fullName>
    </submittedName>
</protein>
<organism evidence="2 3">
    <name type="scientific">Aureobasidium melanogenum</name>
    <name type="common">Aureobasidium pullulans var. melanogenum</name>
    <dbReference type="NCBI Taxonomy" id="46634"/>
    <lineage>
        <taxon>Eukaryota</taxon>
        <taxon>Fungi</taxon>
        <taxon>Dikarya</taxon>
        <taxon>Ascomycota</taxon>
        <taxon>Pezizomycotina</taxon>
        <taxon>Dothideomycetes</taxon>
        <taxon>Dothideomycetidae</taxon>
        <taxon>Dothideales</taxon>
        <taxon>Saccotheciaceae</taxon>
        <taxon>Aureobasidium</taxon>
    </lineage>
</organism>